<evidence type="ECO:0000256" key="1">
    <source>
        <dbReference type="SAM" id="Coils"/>
    </source>
</evidence>
<feature type="coiled-coil region" evidence="1">
    <location>
        <begin position="216"/>
        <end position="243"/>
    </location>
</feature>
<organism evidence="2 3">
    <name type="scientific">Brevundimonas phage vB_BpoS-Kikimora</name>
    <dbReference type="NCBI Taxonomy" id="2948601"/>
    <lineage>
        <taxon>Viruses</taxon>
        <taxon>Duplodnaviria</taxon>
        <taxon>Heunggongvirae</taxon>
        <taxon>Uroviricota</taxon>
        <taxon>Caudoviricetes</taxon>
        <taxon>Jeanschmidtviridae</taxon>
        <taxon>Kikimoravirus</taxon>
        <taxon>Kikimoravirus kikimora</taxon>
    </lineage>
</organism>
<accession>A0A9E7MTA1</accession>
<dbReference type="Proteomes" id="UP001056576">
    <property type="component" value="Segment"/>
</dbReference>
<sequence length="347" mass="38764">MNERLNVYHYRKTDPALRAVSPNGKQASCYVAAASQKEACELLGITPNDMRNYGGITRNDALIAAFKTEPRVVFVEKSHGVYVRWTDLGTDREFLVNVRDEDLHGREIDHPSFGMITLSRFSGHSDLFMVDYPQGHAIALEIDTARLLKHDTRENVYTARQIIRIEMSEVQFARLMSSPNTGGVPCTLVRYRDPLTGDFLTPRPPERHINDDDTYREAISKRAAKASEKVSQARKNLEEMLEGKTIRKGDLADALEALKTAEREFNANLPYVAEAAHEAISTMSENAKSEIDAHIDVAMQRLGERALGSRLDAMLESGVDTRSVGQAVLQALNPPKPQVEPEDQDEG</sequence>
<dbReference type="EMBL" id="ON529857">
    <property type="protein sequence ID" value="USN15367.1"/>
    <property type="molecule type" value="Genomic_DNA"/>
</dbReference>
<proteinExistence type="predicted"/>
<evidence type="ECO:0000313" key="3">
    <source>
        <dbReference type="Proteomes" id="UP001056576"/>
    </source>
</evidence>
<name>A0A9E7MTA1_9CAUD</name>
<protein>
    <submittedName>
        <fullName evidence="2">Uncharacterized protein</fullName>
    </submittedName>
</protein>
<keyword evidence="3" id="KW-1185">Reference proteome</keyword>
<gene>
    <name evidence="2" type="ORF">KIKIMORA_02210</name>
</gene>
<reference evidence="2 3" key="1">
    <citation type="submission" date="2022-05" db="EMBL/GenBank/DDBJ databases">
        <authorList>
            <person name="Friedrich I."/>
            <person name="Poehlein A."/>
            <person name="Schneider D."/>
            <person name="Hertel R."/>
            <person name="Daniel R."/>
        </authorList>
    </citation>
    <scope>NUCLEOTIDE SEQUENCE [LARGE SCALE GENOMIC DNA]</scope>
</reference>
<keyword evidence="1" id="KW-0175">Coiled coil</keyword>
<evidence type="ECO:0000313" key="2">
    <source>
        <dbReference type="EMBL" id="USN15367.1"/>
    </source>
</evidence>